<feature type="signal peptide" evidence="1">
    <location>
        <begin position="1"/>
        <end position="19"/>
    </location>
</feature>
<name>A0A9X2HD27_9MICC</name>
<keyword evidence="3" id="KW-0540">Nuclease</keyword>
<dbReference type="AlphaFoldDB" id="A0A9X2HD27"/>
<dbReference type="Pfam" id="PF07510">
    <property type="entry name" value="GmrSD_C"/>
    <property type="match status" value="1"/>
</dbReference>
<protein>
    <submittedName>
        <fullName evidence="3">HNH endonuclease family protein</fullName>
    </submittedName>
</protein>
<accession>A0A9X2HD27</accession>
<feature type="domain" description="GmrSD restriction endonucleases C-terminal" evidence="2">
    <location>
        <begin position="74"/>
        <end position="210"/>
    </location>
</feature>
<proteinExistence type="predicted"/>
<dbReference type="EMBL" id="JANAFB010000009">
    <property type="protein sequence ID" value="MCP3425487.1"/>
    <property type="molecule type" value="Genomic_DNA"/>
</dbReference>
<keyword evidence="4" id="KW-1185">Reference proteome</keyword>
<organism evidence="3 4">
    <name type="scientific">Rothia santali</name>
    <dbReference type="NCBI Taxonomy" id="2949643"/>
    <lineage>
        <taxon>Bacteria</taxon>
        <taxon>Bacillati</taxon>
        <taxon>Actinomycetota</taxon>
        <taxon>Actinomycetes</taxon>
        <taxon>Micrococcales</taxon>
        <taxon>Micrococcaceae</taxon>
        <taxon>Rothia</taxon>
    </lineage>
</organism>
<comment type="caution">
    <text evidence="3">The sequence shown here is derived from an EMBL/GenBank/DDBJ whole genome shotgun (WGS) entry which is preliminary data.</text>
</comment>
<keyword evidence="1" id="KW-0732">Signal</keyword>
<keyword evidence="3" id="KW-0255">Endonuclease</keyword>
<evidence type="ECO:0000259" key="2">
    <source>
        <dbReference type="Pfam" id="PF07510"/>
    </source>
</evidence>
<evidence type="ECO:0000256" key="1">
    <source>
        <dbReference type="SAM" id="SignalP"/>
    </source>
</evidence>
<feature type="chain" id="PRO_5040764715" evidence="1">
    <location>
        <begin position="20"/>
        <end position="223"/>
    </location>
</feature>
<dbReference type="InterPro" id="IPR011089">
    <property type="entry name" value="GmrSD_C"/>
</dbReference>
<sequence>MPPLLLLAILLIAAASAWRACGEGRAPGRSGGVVLSQQTAERLAGIPVRPKGGPAYSREEFGPAWADADRNGCDTRNDVLARDLLEVTRAPGERCEVAGGVLEDPYTGRRIDFERGRTSREVHIDHVVALSDAWASGAHGWDRPARQAMANDPANLLAVEGRANTDKGASDAAGWLPPRREYRCDYVGRQILVKATYGLSVTVAEREAMLGSLAACPGFELGG</sequence>
<reference evidence="3" key="1">
    <citation type="submission" date="2022-06" db="EMBL/GenBank/DDBJ databases">
        <title>Rothia sp. isolated from sandalwood seedling.</title>
        <authorList>
            <person name="Tuikhar N."/>
            <person name="Kirdat K."/>
            <person name="Thorat V."/>
            <person name="Swetha P."/>
            <person name="Padma S."/>
            <person name="Sundararaj R."/>
            <person name="Yadav A."/>
        </authorList>
    </citation>
    <scope>NUCLEOTIDE SEQUENCE</scope>
    <source>
        <strain evidence="3">AR01</strain>
    </source>
</reference>
<dbReference type="Proteomes" id="UP001139502">
    <property type="component" value="Unassembled WGS sequence"/>
</dbReference>
<gene>
    <name evidence="3" type="ORF">NBM05_05510</name>
</gene>
<dbReference type="RefSeq" id="WP_254165725.1">
    <property type="nucleotide sequence ID" value="NZ_JANAFB010000009.1"/>
</dbReference>
<dbReference type="PANTHER" id="PTHR24094:SF15">
    <property type="entry name" value="AMP-DEPENDENT SYNTHETASE_LIGASE DOMAIN-CONTAINING PROTEIN-RELATED"/>
    <property type="match status" value="1"/>
</dbReference>
<evidence type="ECO:0000313" key="4">
    <source>
        <dbReference type="Proteomes" id="UP001139502"/>
    </source>
</evidence>
<dbReference type="GO" id="GO:0004519">
    <property type="term" value="F:endonuclease activity"/>
    <property type="evidence" value="ECO:0007669"/>
    <property type="project" value="UniProtKB-KW"/>
</dbReference>
<dbReference type="PANTHER" id="PTHR24094">
    <property type="entry name" value="SECRETED PROTEIN"/>
    <property type="match status" value="1"/>
</dbReference>
<keyword evidence="3" id="KW-0378">Hydrolase</keyword>
<evidence type="ECO:0000313" key="3">
    <source>
        <dbReference type="EMBL" id="MCP3425487.1"/>
    </source>
</evidence>